<dbReference type="PANTHER" id="PTHR42941:SF1">
    <property type="entry name" value="SLL1037 PROTEIN"/>
    <property type="match status" value="1"/>
</dbReference>
<organism evidence="1 2">
    <name type="scientific">Phytoactinopolyspora alkaliphila</name>
    <dbReference type="NCBI Taxonomy" id="1783498"/>
    <lineage>
        <taxon>Bacteria</taxon>
        <taxon>Bacillati</taxon>
        <taxon>Actinomycetota</taxon>
        <taxon>Actinomycetes</taxon>
        <taxon>Jiangellales</taxon>
        <taxon>Jiangellaceae</taxon>
        <taxon>Phytoactinopolyspora</taxon>
    </lineage>
</organism>
<evidence type="ECO:0000313" key="2">
    <source>
        <dbReference type="Proteomes" id="UP000469185"/>
    </source>
</evidence>
<comment type="caution">
    <text evidence="1">The sequence shown here is derived from an EMBL/GenBank/DDBJ whole genome shotgun (WGS) entry which is preliminary data.</text>
</comment>
<dbReference type="Gene3D" id="3.40.190.10">
    <property type="entry name" value="Periplasmic binding protein-like II"/>
    <property type="match status" value="2"/>
</dbReference>
<name>A0A6N9YS71_9ACTN</name>
<keyword evidence="2" id="KW-1185">Reference proteome</keyword>
<dbReference type="Proteomes" id="UP000469185">
    <property type="component" value="Unassembled WGS sequence"/>
</dbReference>
<reference evidence="1 2" key="1">
    <citation type="submission" date="2020-02" db="EMBL/GenBank/DDBJ databases">
        <authorList>
            <person name="Li X.-J."/>
            <person name="Feng X.-M."/>
        </authorList>
    </citation>
    <scope>NUCLEOTIDE SEQUENCE [LARGE SCALE GENOMIC DNA]</scope>
    <source>
        <strain evidence="1 2">CGMCC 4.7225</strain>
    </source>
</reference>
<evidence type="ECO:0000313" key="1">
    <source>
        <dbReference type="EMBL" id="NED97787.1"/>
    </source>
</evidence>
<accession>A0A6N9YS71</accession>
<dbReference type="EMBL" id="JAAGOB010000013">
    <property type="protein sequence ID" value="NED97787.1"/>
    <property type="molecule type" value="Genomic_DNA"/>
</dbReference>
<dbReference type="AlphaFoldDB" id="A0A6N9YS71"/>
<gene>
    <name evidence="1" type="ORF">G1H11_21030</name>
</gene>
<dbReference type="InterPro" id="IPR011852">
    <property type="entry name" value="TRAP_TAXI"/>
</dbReference>
<dbReference type="PANTHER" id="PTHR42941">
    <property type="entry name" value="SLL1037 PROTEIN"/>
    <property type="match status" value="1"/>
</dbReference>
<dbReference type="SUPFAM" id="SSF53850">
    <property type="entry name" value="Periplasmic binding protein-like II"/>
    <property type="match status" value="1"/>
</dbReference>
<protein>
    <submittedName>
        <fullName evidence="1">TAXI family TRAP transporter solute-binding subunit</fullName>
    </submittedName>
</protein>
<sequence length="310" mass="32351">MSRRAVLAAAGGVLLGCSGDAPADLADLRLATGPEGAVYRRIGGGLAELIGDQLPGTSVVTVPSRASTDNIRMLLRGHADLGLSSLDAVIGPDGLPPRGISALCRLYDSYLHLVVLDGSPIRSFAQLAGHRISFGARDSGTEFTTRRLVELTGIEVTGDTLNQAESAAALVSGDIDAQFSLTGIPTPAISQVAAEHPIRLIELADQAGQLARVYRGPYIPATIPVTAYDGVPATPTVAVPNVLLARDGLRSDVVYAVAETIFTRAGVLTTDRPDAAAVPEAWQINVRTGISTGSIPLHPGAAEWFRDHKR</sequence>
<dbReference type="Pfam" id="PF16868">
    <property type="entry name" value="NMT1_3"/>
    <property type="match status" value="1"/>
</dbReference>
<dbReference type="PROSITE" id="PS51257">
    <property type="entry name" value="PROKAR_LIPOPROTEIN"/>
    <property type="match status" value="1"/>
</dbReference>
<dbReference type="NCBIfam" id="TIGR02122">
    <property type="entry name" value="TRAP_TAXI"/>
    <property type="match status" value="1"/>
</dbReference>
<proteinExistence type="predicted"/>